<dbReference type="InParanoid" id="A0A0D1DUI0"/>
<feature type="region of interest" description="Disordered" evidence="1">
    <location>
        <begin position="60"/>
        <end position="109"/>
    </location>
</feature>
<dbReference type="EMBL" id="CM003152">
    <property type="protein sequence ID" value="KIS67421.1"/>
    <property type="molecule type" value="Genomic_DNA"/>
</dbReference>
<dbReference type="KEGG" id="uma:UMAG_11990"/>
<sequence length="887" mass="98699">MSRWRSSLAVLAHASSIEAQFQGAHPIFRRDTAALHASAVPDFLAPSCHRRHNTSYTRALFGQTPSDASESSTRTNTASSLSSSSSSSSSTLTTQATKRVDHAQVARPSRSNAASIDFQGYFDADVPAENTLSSSTTPLDYSKAMAEQMHAATDEGELAKLARAIYYSSAVQAERQTVARMLRAADPPALRNASALHLNESFILSLADASRVVTRHRGRKDPLLMDQLVAKYLRITCRALPNTAFSDSFLVRLARRVSKAGPLSVNAVSYLLFGIVKDCLSHQQAEPQARTIHVASNMSSSLYQDRAQNVSQILLDLMTGFLRSGRFEAVKTCFDLLKEHSLPVTVFHHQLKLVALFRERTISVERKGQTDLERETQELYSQILQTQASMKANNIVLDDTFLATVLHGLGAPLRGPLATVASISQAQNALEMVRVVFRKFSAMHRSADLGSKPRLLSSFINVELDAVKRAHGLTTSARAKTVERIQHMMRPLEWESTRTNSPIVACLRGKAFTEAQLTSVYLKIRLQAILGEVGRGMDLLQELLSLKPSDQPDAAKQWQEVVLKQRSSVVSLFSSAMQQRASVDRQNTAFEVLRMAFSPIWFDRVWTDVGLKPDLALACEMDVEEHDEEHDADEMVLRLWKRWMHAWSTDRLAEGSVVRGVDSSMHAHGKPVRYRTFTGSYPWQTLKQGLGLLNQVVDQYEAMDAKRAVDKVAAGGMHQDALAQADLDVKPASRIAHLSQLFTDRGVLDRIVKFCVRGGRPARGETLRMYVGARLHLLVNTLTRVRVNARTWEHVESSMLRHLALIPSDVLPTSDVAPTMDVIQERKARALLRIPELRTALQNAHHPPSTLPPETGSIFILRHMLNQHERAKRPHQLDATQPKPAFT</sequence>
<dbReference type="VEuPathDB" id="FungiDB:UMAG_11990"/>
<dbReference type="AlphaFoldDB" id="A0A0D1DUI0"/>
<protein>
    <submittedName>
        <fullName evidence="2">Uncharacterized protein</fullName>
    </submittedName>
</protein>
<evidence type="ECO:0000313" key="3">
    <source>
        <dbReference type="Proteomes" id="UP000000561"/>
    </source>
</evidence>
<evidence type="ECO:0000313" key="2">
    <source>
        <dbReference type="EMBL" id="KIS67421.1"/>
    </source>
</evidence>
<gene>
    <name evidence="2" type="ORF">UMAG_11990</name>
</gene>
<dbReference type="GeneID" id="23567788"/>
<dbReference type="RefSeq" id="XP_011391016.1">
    <property type="nucleotide sequence ID" value="XM_011392714.1"/>
</dbReference>
<evidence type="ECO:0000256" key="1">
    <source>
        <dbReference type="SAM" id="MobiDB-lite"/>
    </source>
</evidence>
<dbReference type="OrthoDB" id="2549435at2759"/>
<keyword evidence="3" id="KW-1185">Reference proteome</keyword>
<feature type="compositionally biased region" description="Low complexity" evidence="1">
    <location>
        <begin position="71"/>
        <end position="94"/>
    </location>
</feature>
<name>A0A0D1DUI0_MYCMD</name>
<dbReference type="eggNOG" id="ENOG502TC7C">
    <property type="taxonomic scope" value="Eukaryota"/>
</dbReference>
<reference evidence="2 3" key="1">
    <citation type="journal article" date="2006" name="Nature">
        <title>Insights from the genome of the biotrophic fungal plant pathogen Ustilago maydis.</title>
        <authorList>
            <person name="Kamper J."/>
            <person name="Kahmann R."/>
            <person name="Bolker M."/>
            <person name="Ma L.J."/>
            <person name="Brefort T."/>
            <person name="Saville B.J."/>
            <person name="Banuett F."/>
            <person name="Kronstad J.W."/>
            <person name="Gold S.E."/>
            <person name="Muller O."/>
            <person name="Perlin M.H."/>
            <person name="Wosten H.A."/>
            <person name="de Vries R."/>
            <person name="Ruiz-Herrera J."/>
            <person name="Reynaga-Pena C.G."/>
            <person name="Snetselaar K."/>
            <person name="McCann M."/>
            <person name="Perez-Martin J."/>
            <person name="Feldbrugge M."/>
            <person name="Basse C.W."/>
            <person name="Steinberg G."/>
            <person name="Ibeas J.I."/>
            <person name="Holloman W."/>
            <person name="Guzman P."/>
            <person name="Farman M."/>
            <person name="Stajich J.E."/>
            <person name="Sentandreu R."/>
            <person name="Gonzalez-Prieto J.M."/>
            <person name="Kennell J.C."/>
            <person name="Molina L."/>
            <person name="Schirawski J."/>
            <person name="Mendoza-Mendoza A."/>
            <person name="Greilinger D."/>
            <person name="Munch K."/>
            <person name="Rossel N."/>
            <person name="Scherer M."/>
            <person name="Vranes M."/>
            <person name="Ladendorf O."/>
            <person name="Vincon V."/>
            <person name="Fuchs U."/>
            <person name="Sandrock B."/>
            <person name="Meng S."/>
            <person name="Ho E.C."/>
            <person name="Cahill M.J."/>
            <person name="Boyce K.J."/>
            <person name="Klose J."/>
            <person name="Klosterman S.J."/>
            <person name="Deelstra H.J."/>
            <person name="Ortiz-Castellanos L."/>
            <person name="Li W."/>
            <person name="Sanchez-Alonso P."/>
            <person name="Schreier P.H."/>
            <person name="Hauser-Hahn I."/>
            <person name="Vaupel M."/>
            <person name="Koopmann E."/>
            <person name="Friedrich G."/>
            <person name="Voss H."/>
            <person name="Schluter T."/>
            <person name="Margolis J."/>
            <person name="Platt D."/>
            <person name="Swimmer C."/>
            <person name="Gnirke A."/>
            <person name="Chen F."/>
            <person name="Vysotskaia V."/>
            <person name="Mannhaupt G."/>
            <person name="Guldener U."/>
            <person name="Munsterkotter M."/>
            <person name="Haase D."/>
            <person name="Oesterheld M."/>
            <person name="Mewes H.W."/>
            <person name="Mauceli E.W."/>
            <person name="DeCaprio D."/>
            <person name="Wade C.M."/>
            <person name="Butler J."/>
            <person name="Young S."/>
            <person name="Jaffe D.B."/>
            <person name="Calvo S."/>
            <person name="Nusbaum C."/>
            <person name="Galagan J."/>
            <person name="Birren B.W."/>
        </authorList>
    </citation>
    <scope>NUCLEOTIDE SEQUENCE [LARGE SCALE GENOMIC DNA]</scope>
    <source>
        <strain evidence="3">DSM 14603 / FGSC 9021 / UM521</strain>
    </source>
</reference>
<organism evidence="2 3">
    <name type="scientific">Mycosarcoma maydis</name>
    <name type="common">Corn smut fungus</name>
    <name type="synonym">Ustilago maydis</name>
    <dbReference type="NCBI Taxonomy" id="5270"/>
    <lineage>
        <taxon>Eukaryota</taxon>
        <taxon>Fungi</taxon>
        <taxon>Dikarya</taxon>
        <taxon>Basidiomycota</taxon>
        <taxon>Ustilaginomycotina</taxon>
        <taxon>Ustilaginomycetes</taxon>
        <taxon>Ustilaginales</taxon>
        <taxon>Ustilaginaceae</taxon>
        <taxon>Mycosarcoma</taxon>
    </lineage>
</organism>
<accession>A0A0D1DUI0</accession>
<dbReference type="Proteomes" id="UP000000561">
    <property type="component" value="Chromosome 13"/>
</dbReference>
<proteinExistence type="predicted"/>